<dbReference type="EMBL" id="JABSNP010000012">
    <property type="protein sequence ID" value="NRT19938.1"/>
    <property type="molecule type" value="Genomic_DNA"/>
</dbReference>
<organism evidence="1 2">
    <name type="scientific">Hymenobacter caeli</name>
    <dbReference type="NCBI Taxonomy" id="2735894"/>
    <lineage>
        <taxon>Bacteria</taxon>
        <taxon>Pseudomonadati</taxon>
        <taxon>Bacteroidota</taxon>
        <taxon>Cytophagia</taxon>
        <taxon>Cytophagales</taxon>
        <taxon>Hymenobacteraceae</taxon>
        <taxon>Hymenobacter</taxon>
    </lineage>
</organism>
<dbReference type="RefSeq" id="WP_173810647.1">
    <property type="nucleotide sequence ID" value="NZ_JABSNP010000012.1"/>
</dbReference>
<dbReference type="Proteomes" id="UP000779507">
    <property type="component" value="Unassembled WGS sequence"/>
</dbReference>
<dbReference type="GO" id="GO:0032259">
    <property type="term" value="P:methylation"/>
    <property type="evidence" value="ECO:0007669"/>
    <property type="project" value="UniProtKB-KW"/>
</dbReference>
<dbReference type="InterPro" id="IPR029063">
    <property type="entry name" value="SAM-dependent_MTases_sf"/>
</dbReference>
<proteinExistence type="predicted"/>
<protein>
    <submittedName>
        <fullName evidence="1">Trans-aconitate methyltransferase</fullName>
    </submittedName>
</protein>
<keyword evidence="1" id="KW-0808">Transferase</keyword>
<evidence type="ECO:0000313" key="1">
    <source>
        <dbReference type="EMBL" id="NRT19938.1"/>
    </source>
</evidence>
<evidence type="ECO:0000313" key="2">
    <source>
        <dbReference type="Proteomes" id="UP000779507"/>
    </source>
</evidence>
<reference evidence="1 2" key="1">
    <citation type="submission" date="2020-05" db="EMBL/GenBank/DDBJ databases">
        <title>Genomic Encyclopedia of Type Strains, Phase IV (KMG-V): Genome sequencing to study the core and pangenomes of soil and plant-associated prokaryotes.</title>
        <authorList>
            <person name="Whitman W."/>
        </authorList>
    </citation>
    <scope>NUCLEOTIDE SEQUENCE [LARGE SCALE GENOMIC DNA]</scope>
    <source>
        <strain evidence="1 2">9A</strain>
    </source>
</reference>
<dbReference type="GO" id="GO:0008168">
    <property type="term" value="F:methyltransferase activity"/>
    <property type="evidence" value="ECO:0007669"/>
    <property type="project" value="UniProtKB-KW"/>
</dbReference>
<dbReference type="SUPFAM" id="SSF53335">
    <property type="entry name" value="S-adenosyl-L-methionine-dependent methyltransferases"/>
    <property type="match status" value="1"/>
</dbReference>
<gene>
    <name evidence="1" type="ORF">HNP98_002774</name>
</gene>
<dbReference type="Gene3D" id="3.40.50.150">
    <property type="entry name" value="Vaccinia Virus protein VP39"/>
    <property type="match status" value="1"/>
</dbReference>
<comment type="caution">
    <text evidence="1">The sequence shown here is derived from an EMBL/GenBank/DDBJ whole genome shotgun (WGS) entry which is preliminary data.</text>
</comment>
<dbReference type="Pfam" id="PF13489">
    <property type="entry name" value="Methyltransf_23"/>
    <property type="match status" value="1"/>
</dbReference>
<dbReference type="CDD" id="cd02440">
    <property type="entry name" value="AdoMet_MTases"/>
    <property type="match status" value="1"/>
</dbReference>
<accession>A0ABX2FSW5</accession>
<name>A0ABX2FSW5_9BACT</name>
<keyword evidence="2" id="KW-1185">Reference proteome</keyword>
<keyword evidence="1" id="KW-0489">Methyltransferase</keyword>
<sequence>MKLLRPILLPSKFRFIERFYDDQPFRLLDIGAGNHSASNTKKWFPACEYHGVDMDKNYHNDENDFRLMTAFYEMNLEALNFDAIPNNYFDFIVMAHVVEHLANGDAVIEGLLPKLRVGGMIYVEFPGYHSTTLPKMKGTLNFFDDDTHVRIYSLQEFYNMFMRNKFRVIAGGVQRRWHNILLIPFKIPHNLIKYKRVVPSIFWDLLGFAEYVVAKKQ</sequence>